<keyword evidence="1" id="KW-0175">Coiled coil</keyword>
<protein>
    <recommendedName>
        <fullName evidence="4">Cytochrome c domain-containing protein</fullName>
    </recommendedName>
</protein>
<dbReference type="EMBL" id="JAHVHU010000007">
    <property type="protein sequence ID" value="MBY5958214.1"/>
    <property type="molecule type" value="Genomic_DNA"/>
</dbReference>
<dbReference type="AlphaFoldDB" id="A0A953LCW4"/>
<accession>A0A953LCW4</accession>
<evidence type="ECO:0000313" key="2">
    <source>
        <dbReference type="EMBL" id="MBY5958214.1"/>
    </source>
</evidence>
<comment type="caution">
    <text evidence="2">The sequence shown here is derived from an EMBL/GenBank/DDBJ whole genome shotgun (WGS) entry which is preliminary data.</text>
</comment>
<proteinExistence type="predicted"/>
<sequence>MKYAFLILLTIVLFSCNQKTDQVQVLQNRIDSLKHEIEEAYKPGFGDFMSSLQVHHGKLWFAGQNQNWELADFEIHEIEEAIEDIRKYQKDRKESQMMTMIEPSLERIEVAIDQKDPVLFKKEYIELTNTCNSCHRSTDHGFIVVKSPDGPPFSNQEFQLLDKD</sequence>
<evidence type="ECO:0000256" key="1">
    <source>
        <dbReference type="SAM" id="Coils"/>
    </source>
</evidence>
<gene>
    <name evidence="2" type="ORF">KUV50_08740</name>
</gene>
<feature type="coiled-coil region" evidence="1">
    <location>
        <begin position="71"/>
        <end position="98"/>
    </location>
</feature>
<dbReference type="RefSeq" id="WP_222579743.1">
    <property type="nucleotide sequence ID" value="NZ_JAHVHU010000007.1"/>
</dbReference>
<evidence type="ECO:0008006" key="4">
    <source>
        <dbReference type="Google" id="ProtNLM"/>
    </source>
</evidence>
<organism evidence="2 3">
    <name type="scientific">Membranihabitans marinus</name>
    <dbReference type="NCBI Taxonomy" id="1227546"/>
    <lineage>
        <taxon>Bacteria</taxon>
        <taxon>Pseudomonadati</taxon>
        <taxon>Bacteroidota</taxon>
        <taxon>Saprospiria</taxon>
        <taxon>Saprospirales</taxon>
        <taxon>Saprospiraceae</taxon>
        <taxon>Membranihabitans</taxon>
    </lineage>
</organism>
<dbReference type="Proteomes" id="UP000753961">
    <property type="component" value="Unassembled WGS sequence"/>
</dbReference>
<dbReference type="PROSITE" id="PS51257">
    <property type="entry name" value="PROKAR_LIPOPROTEIN"/>
    <property type="match status" value="1"/>
</dbReference>
<keyword evidence="3" id="KW-1185">Reference proteome</keyword>
<name>A0A953LCW4_9BACT</name>
<reference evidence="2" key="1">
    <citation type="submission" date="2021-06" db="EMBL/GenBank/DDBJ databases">
        <title>44 bacteria genomes isolated from Dapeng, Shenzhen.</title>
        <authorList>
            <person name="Zheng W."/>
            <person name="Yu S."/>
            <person name="Huang Y."/>
        </authorList>
    </citation>
    <scope>NUCLEOTIDE SEQUENCE</scope>
    <source>
        <strain evidence="2">DP5N28-2</strain>
    </source>
</reference>
<evidence type="ECO:0000313" key="3">
    <source>
        <dbReference type="Proteomes" id="UP000753961"/>
    </source>
</evidence>